<keyword evidence="3" id="KW-1185">Reference proteome</keyword>
<gene>
    <name evidence="2" type="ORF">GGR31_000453</name>
</gene>
<proteinExistence type="predicted"/>
<feature type="transmembrane region" description="Helical" evidence="1">
    <location>
        <begin position="156"/>
        <end position="177"/>
    </location>
</feature>
<dbReference type="RefSeq" id="WP_309726822.1">
    <property type="nucleotide sequence ID" value="NZ_JAVDQA010000001.1"/>
</dbReference>
<keyword evidence="1" id="KW-0812">Transmembrane</keyword>
<dbReference type="EMBL" id="JAVDQA010000001">
    <property type="protein sequence ID" value="MDR6299837.1"/>
    <property type="molecule type" value="Genomic_DNA"/>
</dbReference>
<keyword evidence="1" id="KW-1133">Transmembrane helix</keyword>
<keyword evidence="1" id="KW-0472">Membrane</keyword>
<protein>
    <submittedName>
        <fullName evidence="2">Uncharacterized protein</fullName>
    </submittedName>
</protein>
<feature type="transmembrane region" description="Helical" evidence="1">
    <location>
        <begin position="92"/>
        <end position="112"/>
    </location>
</feature>
<evidence type="ECO:0000313" key="3">
    <source>
        <dbReference type="Proteomes" id="UP001257659"/>
    </source>
</evidence>
<evidence type="ECO:0000313" key="2">
    <source>
        <dbReference type="EMBL" id="MDR6299837.1"/>
    </source>
</evidence>
<feature type="transmembrane region" description="Helical" evidence="1">
    <location>
        <begin position="118"/>
        <end position="135"/>
    </location>
</feature>
<name>A0ABU1K5P5_9FLAO</name>
<sequence>MKKVSKQQIDRLYEFTRQHYVEYYDVQTELVDHLANAIEEHWEENPDQDFEELLQKEFKKFGVFGFMEVVEKRQNAMTKKYYKMILEEAKNFLKLPRVIFSAVLGWACFFVISEWKYGIISLAILFLALLISTGIKFGIKMRKRRKQVKAGNKKMFLLEDTIMTSGGLFQIFFLPFYFINFGDFFEIKEAISFQGQIFLTFVFTAEFLLLHISVFVIPSRKEEILKKAYPEMELS</sequence>
<evidence type="ECO:0000256" key="1">
    <source>
        <dbReference type="SAM" id="Phobius"/>
    </source>
</evidence>
<feature type="transmembrane region" description="Helical" evidence="1">
    <location>
        <begin position="197"/>
        <end position="217"/>
    </location>
</feature>
<dbReference type="Proteomes" id="UP001257659">
    <property type="component" value="Unassembled WGS sequence"/>
</dbReference>
<comment type="caution">
    <text evidence="2">The sequence shown here is derived from an EMBL/GenBank/DDBJ whole genome shotgun (WGS) entry which is preliminary data.</text>
</comment>
<accession>A0ABU1K5P5</accession>
<reference evidence="2 3" key="1">
    <citation type="submission" date="2023-07" db="EMBL/GenBank/DDBJ databases">
        <title>Genomic Encyclopedia of Type Strains, Phase IV (KMG-IV): sequencing the most valuable type-strain genomes for metagenomic binning, comparative biology and taxonomic classification.</title>
        <authorList>
            <person name="Goeker M."/>
        </authorList>
    </citation>
    <scope>NUCLEOTIDE SEQUENCE [LARGE SCALE GENOMIC DNA]</scope>
    <source>
        <strain evidence="2 3">DSM 102814</strain>
    </source>
</reference>
<organism evidence="2 3">
    <name type="scientific">Mesonia maritima</name>
    <dbReference type="NCBI Taxonomy" id="1793873"/>
    <lineage>
        <taxon>Bacteria</taxon>
        <taxon>Pseudomonadati</taxon>
        <taxon>Bacteroidota</taxon>
        <taxon>Flavobacteriia</taxon>
        <taxon>Flavobacteriales</taxon>
        <taxon>Flavobacteriaceae</taxon>
        <taxon>Mesonia</taxon>
    </lineage>
</organism>